<evidence type="ECO:0000313" key="3">
    <source>
        <dbReference type="EMBL" id="TQV71777.1"/>
    </source>
</evidence>
<name>A0A545T3I3_9GAMM</name>
<proteinExistence type="predicted"/>
<dbReference type="EMBL" id="VHSG01000020">
    <property type="protein sequence ID" value="TQV71777.1"/>
    <property type="molecule type" value="Genomic_DNA"/>
</dbReference>
<keyword evidence="2" id="KW-0812">Transmembrane</keyword>
<dbReference type="GO" id="GO:0005886">
    <property type="term" value="C:plasma membrane"/>
    <property type="evidence" value="ECO:0007669"/>
    <property type="project" value="TreeGrafter"/>
</dbReference>
<keyword evidence="2" id="KW-0472">Membrane</keyword>
<feature type="transmembrane region" description="Helical" evidence="2">
    <location>
        <begin position="479"/>
        <end position="502"/>
    </location>
</feature>
<reference evidence="3 4" key="1">
    <citation type="submission" date="2019-06" db="EMBL/GenBank/DDBJ databases">
        <title>Whole genome sequence for Cellvibrionaceae sp. R142.</title>
        <authorList>
            <person name="Wang G."/>
        </authorList>
    </citation>
    <scope>NUCLEOTIDE SEQUENCE [LARGE SCALE GENOMIC DNA]</scope>
    <source>
        <strain evidence="3 4">R142</strain>
    </source>
</reference>
<feature type="transmembrane region" description="Helical" evidence="2">
    <location>
        <begin position="20"/>
        <end position="42"/>
    </location>
</feature>
<dbReference type="InterPro" id="IPR014345">
    <property type="entry name" value="XrtA_polysacc_chain"/>
</dbReference>
<accession>A0A545T3I3</accession>
<feature type="coiled-coil region" evidence="1">
    <location>
        <begin position="168"/>
        <end position="297"/>
    </location>
</feature>
<comment type="caution">
    <text evidence="3">The sequence shown here is derived from an EMBL/GenBank/DDBJ whole genome shotgun (WGS) entry which is preliminary data.</text>
</comment>
<dbReference type="SUPFAM" id="SSF57997">
    <property type="entry name" value="Tropomyosin"/>
    <property type="match status" value="1"/>
</dbReference>
<evidence type="ECO:0000313" key="4">
    <source>
        <dbReference type="Proteomes" id="UP000319732"/>
    </source>
</evidence>
<dbReference type="InterPro" id="IPR050445">
    <property type="entry name" value="Bact_polysacc_biosynth/exp"/>
</dbReference>
<sequence>MSANYYRDLIEAGLRELINLKAWVVGLFVVISFVILTLGLFWPKSYETSALLHADVSNIIAPLLRGRAEVTDINQSQHAKESIYTRRLLLKVAERANLINEDTPVDRQEGIINGLRSGIQVKNEAKNYFRLTYKHPKPGVSYETLNHVVNVFIEDASLRKREESYNAFTFIDAQVKSYKEQLEAAEQRLKEFQAGNLDGTESGVASRISQLRTDIEEQKLDMEETEARRRSVEQQLQSESKYQATRGKVDEIRDRMSTLQAQLDALRLNYKDTYPDIVSIKDQIAGLELEISIIQEREGIVQGGREQAENPLYEELRKQLSTTDVDLRTQRRRLQSLNRLLEEEYDRAGRVAAKQAELTDLTRDYDVTRQVYEEMLERKESARLSMTLDVEGQGVTYKLQEPAVFPLVPSGLRFLHFVIAGPIIGLLLPLGLVVAYVMLDPRIRSASLLMSQFKSDIEVLGVIPHINTPFAKRVLKGDVVFLGAICFLTILVYSGVVFARLMGAL</sequence>
<evidence type="ECO:0000256" key="2">
    <source>
        <dbReference type="SAM" id="Phobius"/>
    </source>
</evidence>
<evidence type="ECO:0000256" key="1">
    <source>
        <dbReference type="SAM" id="Coils"/>
    </source>
</evidence>
<dbReference type="RefSeq" id="WP_142928553.1">
    <property type="nucleotide sequence ID" value="NZ_ML660099.1"/>
</dbReference>
<organism evidence="3 4">
    <name type="scientific">Exilibacterium tricleocarpae</name>
    <dbReference type="NCBI Taxonomy" id="2591008"/>
    <lineage>
        <taxon>Bacteria</taxon>
        <taxon>Pseudomonadati</taxon>
        <taxon>Pseudomonadota</taxon>
        <taxon>Gammaproteobacteria</taxon>
        <taxon>Cellvibrionales</taxon>
        <taxon>Cellvibrionaceae</taxon>
        <taxon>Exilibacterium</taxon>
    </lineage>
</organism>
<gene>
    <name evidence="3" type="ORF">FKG94_19205</name>
</gene>
<feature type="transmembrane region" description="Helical" evidence="2">
    <location>
        <begin position="414"/>
        <end position="439"/>
    </location>
</feature>
<protein>
    <submittedName>
        <fullName evidence="3">Chain length-determining protein</fullName>
    </submittedName>
</protein>
<dbReference type="AlphaFoldDB" id="A0A545T3I3"/>
<keyword evidence="4" id="KW-1185">Reference proteome</keyword>
<dbReference type="GO" id="GO:0004713">
    <property type="term" value="F:protein tyrosine kinase activity"/>
    <property type="evidence" value="ECO:0007669"/>
    <property type="project" value="TreeGrafter"/>
</dbReference>
<dbReference type="OrthoDB" id="9795292at2"/>
<dbReference type="NCBIfam" id="TIGR03007">
    <property type="entry name" value="pepcterm_ChnLen"/>
    <property type="match status" value="1"/>
</dbReference>
<dbReference type="Proteomes" id="UP000319732">
    <property type="component" value="Unassembled WGS sequence"/>
</dbReference>
<dbReference type="PANTHER" id="PTHR32309">
    <property type="entry name" value="TYROSINE-PROTEIN KINASE"/>
    <property type="match status" value="1"/>
</dbReference>
<dbReference type="PANTHER" id="PTHR32309:SF13">
    <property type="entry name" value="FERRIC ENTEROBACTIN TRANSPORT PROTEIN FEPE"/>
    <property type="match status" value="1"/>
</dbReference>
<keyword evidence="2" id="KW-1133">Transmembrane helix</keyword>
<keyword evidence="1" id="KW-0175">Coiled coil</keyword>